<dbReference type="AlphaFoldDB" id="A0A437GZG7"/>
<accession>A0A437GZG7</accession>
<name>A0A437GZG7_9SPHN</name>
<evidence type="ECO:0000313" key="2">
    <source>
        <dbReference type="Proteomes" id="UP000283003"/>
    </source>
</evidence>
<proteinExistence type="predicted"/>
<comment type="caution">
    <text evidence="1">The sequence shown here is derived from an EMBL/GenBank/DDBJ whole genome shotgun (WGS) entry which is preliminary data.</text>
</comment>
<keyword evidence="2" id="KW-1185">Reference proteome</keyword>
<gene>
    <name evidence="1" type="ORF">EKN06_00540</name>
</gene>
<dbReference type="RefSeq" id="WP_127610942.1">
    <property type="nucleotide sequence ID" value="NZ_RXOL01000001.1"/>
</dbReference>
<dbReference type="Proteomes" id="UP000283003">
    <property type="component" value="Unassembled WGS sequence"/>
</dbReference>
<organism evidence="1 2">
    <name type="scientific">Croceicoccus ponticola</name>
    <dbReference type="NCBI Taxonomy" id="2217664"/>
    <lineage>
        <taxon>Bacteria</taxon>
        <taxon>Pseudomonadati</taxon>
        <taxon>Pseudomonadota</taxon>
        <taxon>Alphaproteobacteria</taxon>
        <taxon>Sphingomonadales</taxon>
        <taxon>Erythrobacteraceae</taxon>
        <taxon>Croceicoccus</taxon>
    </lineage>
</organism>
<dbReference type="EMBL" id="RXOL01000001">
    <property type="protein sequence ID" value="RVQ68757.1"/>
    <property type="molecule type" value="Genomic_DNA"/>
</dbReference>
<protein>
    <submittedName>
        <fullName evidence="1">Uncharacterized protein</fullName>
    </submittedName>
</protein>
<sequence>MIEYNIDPATGIMRAFFTMNPDATHADLEVWIDGLERSEADPRLLCAAYANICQQALTKLEVMASPASCFSQIAEIAGALSHFETSMRAYSAVIGHRRFEKLAQMQPLEALKVCLQNRVMLDELV</sequence>
<reference evidence="1 2" key="1">
    <citation type="submission" date="2018-12" db="EMBL/GenBank/DDBJ databases">
        <title>Croceicoccus ponticola sp. nov., a lipolytic bacterium isolated from seawater.</title>
        <authorList>
            <person name="Yoon J.-H."/>
        </authorList>
    </citation>
    <scope>NUCLEOTIDE SEQUENCE [LARGE SCALE GENOMIC DNA]</scope>
    <source>
        <strain evidence="1 2">GM-16</strain>
    </source>
</reference>
<evidence type="ECO:0000313" key="1">
    <source>
        <dbReference type="EMBL" id="RVQ68757.1"/>
    </source>
</evidence>